<sequence>MKVMNLKDGTPHYQGNPGYVAPQASAAVNPTQGSVSVIRRPLAQQPGREHGNEHDDDLDPGTGTESEPASLPDEAPPVEPEDFDGNKAGMDTSQT</sequence>
<dbReference type="EMBL" id="FOMO01000003">
    <property type="protein sequence ID" value="SFD65107.1"/>
    <property type="molecule type" value="Genomic_DNA"/>
</dbReference>
<proteinExistence type="predicted"/>
<feature type="region of interest" description="Disordered" evidence="1">
    <location>
        <begin position="1"/>
        <end position="95"/>
    </location>
</feature>
<evidence type="ECO:0000313" key="2">
    <source>
        <dbReference type="EMBL" id="SFD65107.1"/>
    </source>
</evidence>
<name>A0A1I1U2R0_PSEOC</name>
<keyword evidence="3" id="KW-1185">Reference proteome</keyword>
<dbReference type="RefSeq" id="WP_093502569.1">
    <property type="nucleotide sequence ID" value="NZ_BSSG01000004.1"/>
</dbReference>
<dbReference type="Proteomes" id="UP000243950">
    <property type="component" value="Unassembled WGS sequence"/>
</dbReference>
<evidence type="ECO:0000256" key="1">
    <source>
        <dbReference type="SAM" id="MobiDB-lite"/>
    </source>
</evidence>
<organism evidence="2 3">
    <name type="scientific">Pseudomonas straminea</name>
    <dbReference type="NCBI Taxonomy" id="47882"/>
    <lineage>
        <taxon>Bacteria</taxon>
        <taxon>Pseudomonadati</taxon>
        <taxon>Pseudomonadota</taxon>
        <taxon>Gammaproteobacteria</taxon>
        <taxon>Pseudomonadales</taxon>
        <taxon>Pseudomonadaceae</taxon>
        <taxon>Phytopseudomonas</taxon>
    </lineage>
</organism>
<protein>
    <submittedName>
        <fullName evidence="2">Uncharacterized protein</fullName>
    </submittedName>
</protein>
<accession>A0A1I1U2R0</accession>
<feature type="compositionally biased region" description="Polar residues" evidence="1">
    <location>
        <begin position="26"/>
        <end position="35"/>
    </location>
</feature>
<reference evidence="3" key="1">
    <citation type="submission" date="2016-10" db="EMBL/GenBank/DDBJ databases">
        <authorList>
            <person name="Varghese N."/>
            <person name="Submissions S."/>
        </authorList>
    </citation>
    <scope>NUCLEOTIDE SEQUENCE [LARGE SCALE GENOMIC DNA]</scope>
    <source>
        <strain evidence="3">JCM 2783</strain>
    </source>
</reference>
<dbReference type="AlphaFoldDB" id="A0A1I1U2R0"/>
<evidence type="ECO:0000313" key="3">
    <source>
        <dbReference type="Proteomes" id="UP000243950"/>
    </source>
</evidence>
<gene>
    <name evidence="2" type="ORF">SAMN05216372_10313</name>
</gene>